<keyword evidence="8" id="KW-1185">Reference proteome</keyword>
<evidence type="ECO:0000256" key="1">
    <source>
        <dbReference type="ARBA" id="ARBA00005614"/>
    </source>
</evidence>
<dbReference type="Pfam" id="PF00708">
    <property type="entry name" value="Acylphosphatase"/>
    <property type="match status" value="1"/>
</dbReference>
<evidence type="ECO:0000256" key="2">
    <source>
        <dbReference type="ARBA" id="ARBA00012150"/>
    </source>
</evidence>
<dbReference type="PROSITE" id="PS51160">
    <property type="entry name" value="ACYLPHOSPHATASE_3"/>
    <property type="match status" value="1"/>
</dbReference>
<dbReference type="NCBIfam" id="NF011007">
    <property type="entry name" value="PRK14433.1"/>
    <property type="match status" value="1"/>
</dbReference>
<evidence type="ECO:0000313" key="7">
    <source>
        <dbReference type="EMBL" id="MFC3859238.1"/>
    </source>
</evidence>
<evidence type="ECO:0000259" key="6">
    <source>
        <dbReference type="PROSITE" id="PS51160"/>
    </source>
</evidence>
<feature type="active site" evidence="4">
    <location>
        <position position="35"/>
    </location>
</feature>
<organism evidence="7 8">
    <name type="scientific">Deinococcus antarcticus</name>
    <dbReference type="NCBI Taxonomy" id="1298767"/>
    <lineage>
        <taxon>Bacteria</taxon>
        <taxon>Thermotogati</taxon>
        <taxon>Deinococcota</taxon>
        <taxon>Deinococci</taxon>
        <taxon>Deinococcales</taxon>
        <taxon>Deinococcaceae</taxon>
        <taxon>Deinococcus</taxon>
    </lineage>
</organism>
<dbReference type="PANTHER" id="PTHR47268">
    <property type="entry name" value="ACYLPHOSPHATASE"/>
    <property type="match status" value="1"/>
</dbReference>
<gene>
    <name evidence="7" type="ORF">ACFOPQ_00435</name>
</gene>
<reference evidence="8" key="1">
    <citation type="journal article" date="2019" name="Int. J. Syst. Evol. Microbiol.">
        <title>The Global Catalogue of Microorganisms (GCM) 10K type strain sequencing project: providing services to taxonomists for standard genome sequencing and annotation.</title>
        <authorList>
            <consortium name="The Broad Institute Genomics Platform"/>
            <consortium name="The Broad Institute Genome Sequencing Center for Infectious Disease"/>
            <person name="Wu L."/>
            <person name="Ma J."/>
        </authorList>
    </citation>
    <scope>NUCLEOTIDE SEQUENCE [LARGE SCALE GENOMIC DNA]</scope>
    <source>
        <strain evidence="8">CCTCC AB 2013263</strain>
    </source>
</reference>
<evidence type="ECO:0000256" key="4">
    <source>
        <dbReference type="PROSITE-ProRule" id="PRU00520"/>
    </source>
</evidence>
<sequence length="87" mass="9737">MRLTALVSGTVQGVGYRNWVQRHARDLTLSGYAENLSDGRVEVIAEGTEANLKRLLHWLKQGPPHARVQGIETQYSESTGLSDFHVY</sequence>
<dbReference type="EC" id="3.6.1.7" evidence="2 4"/>
<comment type="similarity">
    <text evidence="1 5">Belongs to the acylphosphatase family.</text>
</comment>
<comment type="caution">
    <text evidence="7">The sequence shown here is derived from an EMBL/GenBank/DDBJ whole genome shotgun (WGS) entry which is preliminary data.</text>
</comment>
<dbReference type="Proteomes" id="UP001595748">
    <property type="component" value="Unassembled WGS sequence"/>
</dbReference>
<dbReference type="Gene3D" id="3.30.70.100">
    <property type="match status" value="1"/>
</dbReference>
<dbReference type="SUPFAM" id="SSF54975">
    <property type="entry name" value="Acylphosphatase/BLUF domain-like"/>
    <property type="match status" value="1"/>
</dbReference>
<feature type="domain" description="Acylphosphatase-like" evidence="6">
    <location>
        <begin position="2"/>
        <end position="87"/>
    </location>
</feature>
<dbReference type="InterPro" id="IPR001792">
    <property type="entry name" value="Acylphosphatase-like_dom"/>
</dbReference>
<feature type="active site" evidence="4">
    <location>
        <position position="17"/>
    </location>
</feature>
<accession>A0ABV8A455</accession>
<evidence type="ECO:0000313" key="8">
    <source>
        <dbReference type="Proteomes" id="UP001595748"/>
    </source>
</evidence>
<keyword evidence="4" id="KW-0378">Hydrolase</keyword>
<name>A0ABV8A455_9DEIO</name>
<protein>
    <recommendedName>
        <fullName evidence="2 4">acylphosphatase</fullName>
        <ecNumber evidence="2 4">3.6.1.7</ecNumber>
    </recommendedName>
</protein>
<evidence type="ECO:0000256" key="5">
    <source>
        <dbReference type="RuleBase" id="RU004168"/>
    </source>
</evidence>
<dbReference type="EMBL" id="JBHRZF010000005">
    <property type="protein sequence ID" value="MFC3859238.1"/>
    <property type="molecule type" value="Genomic_DNA"/>
</dbReference>
<evidence type="ECO:0000256" key="3">
    <source>
        <dbReference type="ARBA" id="ARBA00047645"/>
    </source>
</evidence>
<proteinExistence type="inferred from homology"/>
<dbReference type="RefSeq" id="WP_380075404.1">
    <property type="nucleotide sequence ID" value="NZ_JBHRZF010000005.1"/>
</dbReference>
<dbReference type="PANTHER" id="PTHR47268:SF4">
    <property type="entry name" value="ACYLPHOSPHATASE"/>
    <property type="match status" value="1"/>
</dbReference>
<dbReference type="InterPro" id="IPR020456">
    <property type="entry name" value="Acylphosphatase"/>
</dbReference>
<comment type="catalytic activity">
    <reaction evidence="3 4">
        <text>an acyl phosphate + H2O = a carboxylate + phosphate + H(+)</text>
        <dbReference type="Rhea" id="RHEA:14965"/>
        <dbReference type="ChEBI" id="CHEBI:15377"/>
        <dbReference type="ChEBI" id="CHEBI:15378"/>
        <dbReference type="ChEBI" id="CHEBI:29067"/>
        <dbReference type="ChEBI" id="CHEBI:43474"/>
        <dbReference type="ChEBI" id="CHEBI:59918"/>
        <dbReference type="EC" id="3.6.1.7"/>
    </reaction>
</comment>
<dbReference type="InterPro" id="IPR036046">
    <property type="entry name" value="Acylphosphatase-like_dom_sf"/>
</dbReference>